<feature type="domain" description="DUF1883" evidence="1">
    <location>
        <begin position="2"/>
        <end position="89"/>
    </location>
</feature>
<dbReference type="SUPFAM" id="SSF141099">
    <property type="entry name" value="Atu1913-like"/>
    <property type="match status" value="1"/>
</dbReference>
<organism evidence="2 3">
    <name type="scientific">Candidatus Mycobacterium wuenschmannii</name>
    <dbReference type="NCBI Taxonomy" id="3027808"/>
    <lineage>
        <taxon>Bacteria</taxon>
        <taxon>Bacillati</taxon>
        <taxon>Actinomycetota</taxon>
        <taxon>Actinomycetes</taxon>
        <taxon>Mycobacteriales</taxon>
        <taxon>Mycobacteriaceae</taxon>
        <taxon>Mycobacterium</taxon>
    </lineage>
</organism>
<dbReference type="InterPro" id="IPR015073">
    <property type="entry name" value="DUF1883"/>
</dbReference>
<reference evidence="2 3" key="1">
    <citation type="journal article" date="2023" name="Microbiol. Resour. Announc.">
        <title>Complete Genome Sequence of Mycobacterium wuenschmanii, a novel Nontuberculous Mycobacterium Isolated from a captive population of Amazon Milk Frogs.</title>
        <authorList>
            <person name="Hicks J."/>
            <person name="Zeineldin M."/>
            <person name="Ward H."/>
            <person name="Wuenschmann A."/>
            <person name="Camp P."/>
            <person name="Farrell D."/>
            <person name="Lehman K."/>
            <person name="Thacker T."/>
            <person name="Cuthbert E."/>
        </authorList>
    </citation>
    <scope>NUCLEOTIDE SEQUENCE [LARGE SCALE GENOMIC DNA]</scope>
    <source>
        <strain evidence="2 3">Wuenschmanii</strain>
    </source>
</reference>
<dbReference type="InterPro" id="IPR036488">
    <property type="entry name" value="DUF1883-like_sf"/>
</dbReference>
<sequence length="92" mass="10274">MQHLKFDLGYQDRGAVVRVNLEGNAANVRLLDSSNYRSYQRGEQHRCWGGNYTRSPAVLTVPNYGHWFIAVDYGGYAGRGRASVEVLSPQGV</sequence>
<proteinExistence type="predicted"/>
<dbReference type="Proteomes" id="UP001236585">
    <property type="component" value="Chromosome"/>
</dbReference>
<protein>
    <submittedName>
        <fullName evidence="2">DUF1883 domain-containing protein</fullName>
    </submittedName>
</protein>
<evidence type="ECO:0000259" key="1">
    <source>
        <dbReference type="Pfam" id="PF08980"/>
    </source>
</evidence>
<keyword evidence="3" id="KW-1185">Reference proteome</keyword>
<evidence type="ECO:0000313" key="2">
    <source>
        <dbReference type="EMBL" id="WIM87705.1"/>
    </source>
</evidence>
<gene>
    <name evidence="2" type="ORF">PT015_23220</name>
</gene>
<accession>A0ABY8VVM9</accession>
<dbReference type="Gene3D" id="4.10.1210.10">
    <property type="entry name" value="Atu1913-like"/>
    <property type="match status" value="1"/>
</dbReference>
<name>A0ABY8VVM9_9MYCO</name>
<evidence type="ECO:0000313" key="3">
    <source>
        <dbReference type="Proteomes" id="UP001236585"/>
    </source>
</evidence>
<dbReference type="EMBL" id="CP126981">
    <property type="protein sequence ID" value="WIM87705.1"/>
    <property type="molecule type" value="Genomic_DNA"/>
</dbReference>
<dbReference type="Pfam" id="PF08980">
    <property type="entry name" value="DUF1883"/>
    <property type="match status" value="1"/>
</dbReference>
<dbReference type="RefSeq" id="WP_285187567.1">
    <property type="nucleotide sequence ID" value="NZ_CP126981.1"/>
</dbReference>